<dbReference type="InterPro" id="IPR035931">
    <property type="entry name" value="YlxR-like_sf"/>
</dbReference>
<reference evidence="2" key="1">
    <citation type="submission" date="2019-08" db="EMBL/GenBank/DDBJ databases">
        <authorList>
            <person name="Kucharzyk K."/>
            <person name="Murdoch R.W."/>
            <person name="Higgins S."/>
            <person name="Loffler F."/>
        </authorList>
    </citation>
    <scope>NUCLEOTIDE SEQUENCE</scope>
</reference>
<accession>A0A645DEL0</accession>
<feature type="domain" description="YlxR" evidence="1">
    <location>
        <begin position="9"/>
        <end position="80"/>
    </location>
</feature>
<gene>
    <name evidence="2" type="ORF">SDC9_135011</name>
</gene>
<dbReference type="EMBL" id="VSSQ01035631">
    <property type="protein sequence ID" value="MPM87910.1"/>
    <property type="molecule type" value="Genomic_DNA"/>
</dbReference>
<protein>
    <recommendedName>
        <fullName evidence="1">YlxR domain-containing protein</fullName>
    </recommendedName>
</protein>
<dbReference type="NCBIfam" id="NF047356">
    <property type="entry name" value="RNA_bind_RnpM"/>
    <property type="match status" value="1"/>
</dbReference>
<dbReference type="SUPFAM" id="SSF64376">
    <property type="entry name" value="YlxR-like"/>
    <property type="match status" value="1"/>
</dbReference>
<dbReference type="CDD" id="cd00279">
    <property type="entry name" value="YlxR"/>
    <property type="match status" value="1"/>
</dbReference>
<sequence length="91" mass="10387">MLKKKIPMRKCLGCNEMKPKKEMIRIVRSPEGNINMDLKGKASGRGCYICPNTECLDSAIKTKRIESALETKMTDELIYVLREQIQENGKP</sequence>
<comment type="caution">
    <text evidence="2">The sequence shown here is derived from an EMBL/GenBank/DDBJ whole genome shotgun (WGS) entry which is preliminary data.</text>
</comment>
<evidence type="ECO:0000313" key="2">
    <source>
        <dbReference type="EMBL" id="MPM87910.1"/>
    </source>
</evidence>
<organism evidence="2">
    <name type="scientific">bioreactor metagenome</name>
    <dbReference type="NCBI Taxonomy" id="1076179"/>
    <lineage>
        <taxon>unclassified sequences</taxon>
        <taxon>metagenomes</taxon>
        <taxon>ecological metagenomes</taxon>
    </lineage>
</organism>
<dbReference type="Pfam" id="PF04296">
    <property type="entry name" value="YlxR"/>
    <property type="match status" value="1"/>
</dbReference>
<dbReference type="InterPro" id="IPR007393">
    <property type="entry name" value="YlxR_dom"/>
</dbReference>
<proteinExistence type="predicted"/>
<name>A0A645DEL0_9ZZZZ</name>
<dbReference type="Gene3D" id="3.30.1230.10">
    <property type="entry name" value="YlxR-like"/>
    <property type="match status" value="1"/>
</dbReference>
<dbReference type="PANTHER" id="PTHR34215:SF1">
    <property type="entry name" value="YLXR DOMAIN-CONTAINING PROTEIN"/>
    <property type="match status" value="1"/>
</dbReference>
<evidence type="ECO:0000259" key="1">
    <source>
        <dbReference type="Pfam" id="PF04296"/>
    </source>
</evidence>
<dbReference type="InterPro" id="IPR037465">
    <property type="entry name" value="YlxR"/>
</dbReference>
<dbReference type="AlphaFoldDB" id="A0A645DEL0"/>
<dbReference type="PANTHER" id="PTHR34215">
    <property type="entry name" value="BLL0784 PROTEIN"/>
    <property type="match status" value="1"/>
</dbReference>